<dbReference type="AlphaFoldDB" id="A0A8C1Y416"/>
<name>A0A8C1Y416_CYPCA</name>
<sequence>KNVESLETINSPLFQYLQDLGHTDFEACSPVSQEEEPKLNPWEKQHIFVNLSCGAGLNANLNAVS</sequence>
<proteinExistence type="predicted"/>
<evidence type="ECO:0000313" key="2">
    <source>
        <dbReference type="Proteomes" id="UP000694700"/>
    </source>
</evidence>
<dbReference type="Proteomes" id="UP000694700">
    <property type="component" value="Unplaced"/>
</dbReference>
<protein>
    <submittedName>
        <fullName evidence="1">Uncharacterized protein</fullName>
    </submittedName>
</protein>
<accession>A0A8C1Y416</accession>
<evidence type="ECO:0000313" key="1">
    <source>
        <dbReference type="Ensembl" id="ENSCCRP00015091620.1"/>
    </source>
</evidence>
<organism evidence="1 2">
    <name type="scientific">Cyprinus carpio</name>
    <name type="common">Common carp</name>
    <dbReference type="NCBI Taxonomy" id="7962"/>
    <lineage>
        <taxon>Eukaryota</taxon>
        <taxon>Metazoa</taxon>
        <taxon>Chordata</taxon>
        <taxon>Craniata</taxon>
        <taxon>Vertebrata</taxon>
        <taxon>Euteleostomi</taxon>
        <taxon>Actinopterygii</taxon>
        <taxon>Neopterygii</taxon>
        <taxon>Teleostei</taxon>
        <taxon>Ostariophysi</taxon>
        <taxon>Cypriniformes</taxon>
        <taxon>Cyprinidae</taxon>
        <taxon>Cyprininae</taxon>
        <taxon>Cyprinus</taxon>
    </lineage>
</organism>
<dbReference type="Ensembl" id="ENSCCRT00015094567.1">
    <property type="protein sequence ID" value="ENSCCRP00015091620.1"/>
    <property type="gene ID" value="ENSCCRG00015036942.1"/>
</dbReference>
<reference evidence="1" key="1">
    <citation type="submission" date="2025-08" db="UniProtKB">
        <authorList>
            <consortium name="Ensembl"/>
        </authorList>
    </citation>
    <scope>IDENTIFICATION</scope>
</reference>